<feature type="region of interest" description="Disordered" evidence="1">
    <location>
        <begin position="171"/>
        <end position="197"/>
    </location>
</feature>
<reference evidence="2 3" key="1">
    <citation type="submission" date="2018-05" db="EMBL/GenBank/DDBJ databases">
        <title>Genomic Encyclopedia of Type Strains, Phase III (KMG-III): the genomes of soil and plant-associated and newly described type strains.</title>
        <authorList>
            <person name="Whitman W."/>
        </authorList>
    </citation>
    <scope>NUCLEOTIDE SEQUENCE [LARGE SCALE GENOMIC DNA]</scope>
    <source>
        <strain evidence="2 3">CECT 5696</strain>
    </source>
</reference>
<sequence>MRLRLKKLSRINASTVGRKKSGFRKCIRLCKCCKKRPCINMLTDQEVLRLKHILKEVAECLPPAILHQDEAMLKDLRIQMQRMSRLLRKSKLCFNVKTEMTTIINQFVTILKTFPIATLQVFTQIELVLTQLAVTVQVLQNNQTVINNLMNEIQNVVNVIITILLQPGAPGMPGPPGPPGLPGTQGPAGPPGPPGPGCIEPLPVATQIIIVNKAGNDETADGSECHPFLTITAAMSSIMDATPAKRYAISIGPGNYTEPLVHLKANVQLVGTSTLLTRLSIPFDINDPSWFETGFVNDNRSGFVDLTLLTGPLDFNFVTASSFSGKLFFVSVNLTPTPVFTALTTSVNQVNIRDSMLSGGYTQNGINMFMFASFVPSGNITINSQAATDTQVNLVGGGINGNVIINVQSGHIPIDPMNLTSFAITENIFNPFPNSGRLIINGVNNVITRVRATEDSIPIRSRVTLVGTNTTLIRVDDAFGLAYTPGNPADWSGPPPTTVQEALDRIAAKISPV</sequence>
<gene>
    <name evidence="2" type="ORF">DFQ01_10894</name>
</gene>
<feature type="compositionally biased region" description="Pro residues" evidence="1">
    <location>
        <begin position="171"/>
        <end position="181"/>
    </location>
</feature>
<dbReference type="SUPFAM" id="SSF51126">
    <property type="entry name" value="Pectin lyase-like"/>
    <property type="match status" value="1"/>
</dbReference>
<comment type="caution">
    <text evidence="2">The sequence shown here is derived from an EMBL/GenBank/DDBJ whole genome shotgun (WGS) entry which is preliminary data.</text>
</comment>
<dbReference type="Gene3D" id="2.160.20.10">
    <property type="entry name" value="Single-stranded right-handed beta-helix, Pectin lyase-like"/>
    <property type="match status" value="1"/>
</dbReference>
<evidence type="ECO:0000256" key="1">
    <source>
        <dbReference type="SAM" id="MobiDB-lite"/>
    </source>
</evidence>
<dbReference type="InterPro" id="IPR012334">
    <property type="entry name" value="Pectin_lyas_fold"/>
</dbReference>
<dbReference type="Gene3D" id="1.20.5.320">
    <property type="entry name" value="6-Phosphogluconate Dehydrogenase, domain 3"/>
    <property type="match status" value="1"/>
</dbReference>
<dbReference type="Proteomes" id="UP000246635">
    <property type="component" value="Unassembled WGS sequence"/>
</dbReference>
<evidence type="ECO:0008006" key="4">
    <source>
        <dbReference type="Google" id="ProtNLM"/>
    </source>
</evidence>
<dbReference type="InterPro" id="IPR011050">
    <property type="entry name" value="Pectin_lyase_fold/virulence"/>
</dbReference>
<evidence type="ECO:0000313" key="2">
    <source>
        <dbReference type="EMBL" id="PWW02817.1"/>
    </source>
</evidence>
<dbReference type="AlphaFoldDB" id="A0A2V2YU83"/>
<proteinExistence type="predicted"/>
<dbReference type="EMBL" id="QGTQ01000008">
    <property type="protein sequence ID" value="PWW02817.1"/>
    <property type="molecule type" value="Genomic_DNA"/>
</dbReference>
<name>A0A2V2YU83_9BACL</name>
<protein>
    <recommendedName>
        <fullName evidence="4">Collagen triple helix repeat protein</fullName>
    </recommendedName>
</protein>
<accession>A0A2V2YU83</accession>
<keyword evidence="3" id="KW-1185">Reference proteome</keyword>
<organism evidence="2 3">
    <name type="scientific">Paenibacillus cellulosilyticus</name>
    <dbReference type="NCBI Taxonomy" id="375489"/>
    <lineage>
        <taxon>Bacteria</taxon>
        <taxon>Bacillati</taxon>
        <taxon>Bacillota</taxon>
        <taxon>Bacilli</taxon>
        <taxon>Bacillales</taxon>
        <taxon>Paenibacillaceae</taxon>
        <taxon>Paenibacillus</taxon>
    </lineage>
</organism>
<evidence type="ECO:0000313" key="3">
    <source>
        <dbReference type="Proteomes" id="UP000246635"/>
    </source>
</evidence>